<name>A0A1I2L7T2_9ACTN</name>
<gene>
    <name evidence="2" type="ORF">SAMN02787118_111311</name>
</gene>
<organism evidence="2 3">
    <name type="scientific">Streptomyces mirabilis</name>
    <dbReference type="NCBI Taxonomy" id="68239"/>
    <lineage>
        <taxon>Bacteria</taxon>
        <taxon>Bacillati</taxon>
        <taxon>Actinomycetota</taxon>
        <taxon>Actinomycetes</taxon>
        <taxon>Kitasatosporales</taxon>
        <taxon>Streptomycetaceae</taxon>
        <taxon>Streptomyces</taxon>
    </lineage>
</organism>
<dbReference type="AlphaFoldDB" id="A0A1I2L7T2"/>
<evidence type="ECO:0000256" key="1">
    <source>
        <dbReference type="SAM" id="MobiDB-lite"/>
    </source>
</evidence>
<protein>
    <submittedName>
        <fullName evidence="2">Uncharacterized protein</fullName>
    </submittedName>
</protein>
<dbReference type="EMBL" id="FONR01000011">
    <property type="protein sequence ID" value="SFF75384.1"/>
    <property type="molecule type" value="Genomic_DNA"/>
</dbReference>
<evidence type="ECO:0000313" key="2">
    <source>
        <dbReference type="EMBL" id="SFF75384.1"/>
    </source>
</evidence>
<dbReference type="Proteomes" id="UP000181942">
    <property type="component" value="Unassembled WGS sequence"/>
</dbReference>
<feature type="region of interest" description="Disordered" evidence="1">
    <location>
        <begin position="38"/>
        <end position="71"/>
    </location>
</feature>
<reference evidence="2 3" key="1">
    <citation type="submission" date="2016-10" db="EMBL/GenBank/DDBJ databases">
        <authorList>
            <person name="de Groot N.N."/>
        </authorList>
    </citation>
    <scope>NUCLEOTIDE SEQUENCE [LARGE SCALE GENOMIC DNA]</scope>
    <source>
        <strain evidence="2 3">OK461</strain>
    </source>
</reference>
<sequence length="71" mass="8035">MLSLLPAEPLGGDCLDLERNEPFTAVAQPGWVHRVPADLRGSASNRKNRIRVPEHVLRDPDTRPDREIRRA</sequence>
<feature type="compositionally biased region" description="Basic and acidic residues" evidence="1">
    <location>
        <begin position="51"/>
        <end position="71"/>
    </location>
</feature>
<proteinExistence type="predicted"/>
<evidence type="ECO:0000313" key="3">
    <source>
        <dbReference type="Proteomes" id="UP000181942"/>
    </source>
</evidence>
<accession>A0A1I2L7T2</accession>